<comment type="cofactor">
    <cofactor evidence="1 7">
        <name>heme</name>
        <dbReference type="ChEBI" id="CHEBI:30413"/>
    </cofactor>
</comment>
<organism evidence="9 10">
    <name type="scientific">Coleophoma cylindrospora</name>
    <dbReference type="NCBI Taxonomy" id="1849047"/>
    <lineage>
        <taxon>Eukaryota</taxon>
        <taxon>Fungi</taxon>
        <taxon>Dikarya</taxon>
        <taxon>Ascomycota</taxon>
        <taxon>Pezizomycotina</taxon>
        <taxon>Leotiomycetes</taxon>
        <taxon>Helotiales</taxon>
        <taxon>Dermateaceae</taxon>
        <taxon>Coleophoma</taxon>
    </lineage>
</organism>
<dbReference type="PROSITE" id="PS00086">
    <property type="entry name" value="CYTOCHROME_P450"/>
    <property type="match status" value="1"/>
</dbReference>
<dbReference type="Gene3D" id="1.10.630.10">
    <property type="entry name" value="Cytochrome P450"/>
    <property type="match status" value="1"/>
</dbReference>
<dbReference type="SUPFAM" id="SSF48264">
    <property type="entry name" value="Cytochrome P450"/>
    <property type="match status" value="1"/>
</dbReference>
<comment type="caution">
    <text evidence="9">The sequence shown here is derived from an EMBL/GenBank/DDBJ whole genome shotgun (WGS) entry which is preliminary data.</text>
</comment>
<dbReference type="CDD" id="cd11063">
    <property type="entry name" value="CYP52"/>
    <property type="match status" value="1"/>
</dbReference>
<dbReference type="PRINTS" id="PR00463">
    <property type="entry name" value="EP450I"/>
</dbReference>
<keyword evidence="10" id="KW-1185">Reference proteome</keyword>
<sequence length="474" mass="54561">MNRPYRLLLIGLLHKVFGWLYTIGIAQAQNRLLELFNSIYDYATPDCPNLVEINVLGNRRFFFTREPTHIKAILTGKFADYGKGPDFHRVWRPFLGDSIFTTDHQPWQESRSLIRPMFLKSRVSDLKIFEQWTETMIQQLPKSGQTLDIMDYFYRLTMDVTTDFLLGQSVNSLENPNSGFVQSFVKIQRKQMMLTVLSPIERFVPRKSYYHHIKVLENFIVPFINQTLALSSEELEKVSKSETSFTFLHALANYTRDPRVIRDQIISVLLAGRDTTAATLSWTFYELSHYPAIYAKLRAEILSVVGHNRKPTYENLKDMKYLSHTLNETLRLYPAVPFNIRSALTDTSLPGLPGEPDITVVAGDAVIYSTLALQRRPDIYPPTSPLFADPAIFSPDRWDNWSPPPWSYLPFNGGPRICIGQNFALTEMAYVMVKLLQKYERLEYRGEWNKQFQKVEIVGTPGCGVPVALFEATS</sequence>
<proteinExistence type="inferred from homology"/>
<dbReference type="InterPro" id="IPR047146">
    <property type="entry name" value="Cyt_P450_E_CYP52_fungi"/>
</dbReference>
<evidence type="ECO:0000313" key="9">
    <source>
        <dbReference type="EMBL" id="RDW59956.1"/>
    </source>
</evidence>
<evidence type="ECO:0008006" key="11">
    <source>
        <dbReference type="Google" id="ProtNLM"/>
    </source>
</evidence>
<dbReference type="GO" id="GO:0004497">
    <property type="term" value="F:monooxygenase activity"/>
    <property type="evidence" value="ECO:0007669"/>
    <property type="project" value="UniProtKB-KW"/>
</dbReference>
<dbReference type="InterPro" id="IPR002401">
    <property type="entry name" value="Cyt_P450_E_grp-I"/>
</dbReference>
<feature type="binding site" description="axial binding residue" evidence="7">
    <location>
        <position position="418"/>
    </location>
    <ligand>
        <name>heme</name>
        <dbReference type="ChEBI" id="CHEBI:30413"/>
    </ligand>
    <ligandPart>
        <name>Fe</name>
        <dbReference type="ChEBI" id="CHEBI:18248"/>
    </ligandPart>
</feature>
<dbReference type="GO" id="GO:0005506">
    <property type="term" value="F:iron ion binding"/>
    <property type="evidence" value="ECO:0007669"/>
    <property type="project" value="InterPro"/>
</dbReference>
<dbReference type="Proteomes" id="UP000256645">
    <property type="component" value="Unassembled WGS sequence"/>
</dbReference>
<dbReference type="GO" id="GO:0016705">
    <property type="term" value="F:oxidoreductase activity, acting on paired donors, with incorporation or reduction of molecular oxygen"/>
    <property type="evidence" value="ECO:0007669"/>
    <property type="project" value="InterPro"/>
</dbReference>
<dbReference type="InterPro" id="IPR036396">
    <property type="entry name" value="Cyt_P450_sf"/>
</dbReference>
<dbReference type="EMBL" id="PDLM01000016">
    <property type="protein sequence ID" value="RDW59956.1"/>
    <property type="molecule type" value="Genomic_DNA"/>
</dbReference>
<evidence type="ECO:0000256" key="2">
    <source>
        <dbReference type="ARBA" id="ARBA00010617"/>
    </source>
</evidence>
<evidence type="ECO:0000256" key="4">
    <source>
        <dbReference type="ARBA" id="ARBA00023002"/>
    </source>
</evidence>
<evidence type="ECO:0000256" key="6">
    <source>
        <dbReference type="ARBA" id="ARBA00023033"/>
    </source>
</evidence>
<keyword evidence="7 8" id="KW-0349">Heme</keyword>
<dbReference type="AlphaFoldDB" id="A0A3D8QDN3"/>
<dbReference type="InterPro" id="IPR001128">
    <property type="entry name" value="Cyt_P450"/>
</dbReference>
<dbReference type="PRINTS" id="PR00385">
    <property type="entry name" value="P450"/>
</dbReference>
<accession>A0A3D8QDN3</accession>
<keyword evidence="3 7" id="KW-0479">Metal-binding</keyword>
<keyword evidence="6 8" id="KW-0503">Monooxygenase</keyword>
<name>A0A3D8QDN3_9HELO</name>
<evidence type="ECO:0000256" key="1">
    <source>
        <dbReference type="ARBA" id="ARBA00001971"/>
    </source>
</evidence>
<evidence type="ECO:0000256" key="7">
    <source>
        <dbReference type="PIRSR" id="PIRSR602401-1"/>
    </source>
</evidence>
<keyword evidence="4 8" id="KW-0560">Oxidoreductase</keyword>
<dbReference type="PANTHER" id="PTHR24287:SF5">
    <property type="entry name" value="P450, PUTATIVE (EUROFUNG)-RELATED"/>
    <property type="match status" value="1"/>
</dbReference>
<dbReference type="STRING" id="1849047.A0A3D8QDN3"/>
<keyword evidence="5 7" id="KW-0408">Iron</keyword>
<dbReference type="OrthoDB" id="1470350at2759"/>
<evidence type="ECO:0000256" key="3">
    <source>
        <dbReference type="ARBA" id="ARBA00022723"/>
    </source>
</evidence>
<evidence type="ECO:0000256" key="8">
    <source>
        <dbReference type="RuleBase" id="RU000461"/>
    </source>
</evidence>
<comment type="similarity">
    <text evidence="2 8">Belongs to the cytochrome P450 family.</text>
</comment>
<dbReference type="InterPro" id="IPR017972">
    <property type="entry name" value="Cyt_P450_CS"/>
</dbReference>
<dbReference type="GO" id="GO:0020037">
    <property type="term" value="F:heme binding"/>
    <property type="evidence" value="ECO:0007669"/>
    <property type="project" value="InterPro"/>
</dbReference>
<dbReference type="PANTHER" id="PTHR24287">
    <property type="entry name" value="P450, PUTATIVE (EUROFUNG)-RELATED"/>
    <property type="match status" value="1"/>
</dbReference>
<evidence type="ECO:0000256" key="5">
    <source>
        <dbReference type="ARBA" id="ARBA00023004"/>
    </source>
</evidence>
<dbReference type="Pfam" id="PF00067">
    <property type="entry name" value="p450"/>
    <property type="match status" value="1"/>
</dbReference>
<protein>
    <recommendedName>
        <fullName evidence="11">Cytochrome P450 alkane hydroxylase</fullName>
    </recommendedName>
</protein>
<evidence type="ECO:0000313" key="10">
    <source>
        <dbReference type="Proteomes" id="UP000256645"/>
    </source>
</evidence>
<reference evidence="9 10" key="1">
    <citation type="journal article" date="2018" name="IMA Fungus">
        <title>IMA Genome-F 9: Draft genome sequence of Annulohypoxylon stygium, Aspergillus mulundensis, Berkeleyomyces basicola (syn. Thielaviopsis basicola), Ceratocystis smalleyi, two Cercospora beticola strains, Coleophoma cylindrospora, Fusarium fracticaudum, Phialophora cf. hyalina, and Morchella septimelata.</title>
        <authorList>
            <person name="Wingfield B.D."/>
            <person name="Bills G.F."/>
            <person name="Dong Y."/>
            <person name="Huang W."/>
            <person name="Nel W.J."/>
            <person name="Swalarsk-Parry B.S."/>
            <person name="Vaghefi N."/>
            <person name="Wilken P.M."/>
            <person name="An Z."/>
            <person name="de Beer Z.W."/>
            <person name="De Vos L."/>
            <person name="Chen L."/>
            <person name="Duong T.A."/>
            <person name="Gao Y."/>
            <person name="Hammerbacher A."/>
            <person name="Kikkert J.R."/>
            <person name="Li Y."/>
            <person name="Li H."/>
            <person name="Li K."/>
            <person name="Li Q."/>
            <person name="Liu X."/>
            <person name="Ma X."/>
            <person name="Naidoo K."/>
            <person name="Pethybridge S.J."/>
            <person name="Sun J."/>
            <person name="Steenkamp E.T."/>
            <person name="van der Nest M.A."/>
            <person name="van Wyk S."/>
            <person name="Wingfield M.J."/>
            <person name="Xiong C."/>
            <person name="Yue Q."/>
            <person name="Zhang X."/>
        </authorList>
    </citation>
    <scope>NUCLEOTIDE SEQUENCE [LARGE SCALE GENOMIC DNA]</scope>
    <source>
        <strain evidence="9 10">BP6252</strain>
    </source>
</reference>
<gene>
    <name evidence="9" type="ORF">BP6252_13043</name>
</gene>